<evidence type="ECO:0000259" key="2">
    <source>
        <dbReference type="PROSITE" id="PS51746"/>
    </source>
</evidence>
<dbReference type="InterPro" id="IPR039123">
    <property type="entry name" value="PPTC7"/>
</dbReference>
<feature type="domain" description="PPM-type phosphatase" evidence="2">
    <location>
        <begin position="15"/>
        <end position="303"/>
    </location>
</feature>
<dbReference type="Proteomes" id="UP000284403">
    <property type="component" value="Unassembled WGS sequence"/>
</dbReference>
<dbReference type="RefSeq" id="XP_029224827.1">
    <property type="nucleotide sequence ID" value="XM_029375149.1"/>
</dbReference>
<dbReference type="PANTHER" id="PTHR12320:SF60">
    <property type="entry name" value="PROTEIN PHOSPHATASE 2C 26-RELATED"/>
    <property type="match status" value="1"/>
</dbReference>
<dbReference type="EC" id="3.1.3.16" evidence="1"/>
<comment type="catalytic activity">
    <reaction evidence="1">
        <text>O-phospho-L-threonyl-[protein] + H2O = L-threonyl-[protein] + phosphate</text>
        <dbReference type="Rhea" id="RHEA:47004"/>
        <dbReference type="Rhea" id="RHEA-COMP:11060"/>
        <dbReference type="Rhea" id="RHEA-COMP:11605"/>
        <dbReference type="ChEBI" id="CHEBI:15377"/>
        <dbReference type="ChEBI" id="CHEBI:30013"/>
        <dbReference type="ChEBI" id="CHEBI:43474"/>
        <dbReference type="ChEBI" id="CHEBI:61977"/>
        <dbReference type="EC" id="3.1.3.16"/>
    </reaction>
</comment>
<evidence type="ECO:0000256" key="1">
    <source>
        <dbReference type="RuleBase" id="RU366020"/>
    </source>
</evidence>
<name>A0A3R7NAR5_9TRYP</name>
<dbReference type="SMART" id="SM00332">
    <property type="entry name" value="PP2Cc"/>
    <property type="match status" value="1"/>
</dbReference>
<comment type="cofactor">
    <cofactor evidence="1">
        <name>Mn(2+)</name>
        <dbReference type="ChEBI" id="CHEBI:29035"/>
    </cofactor>
</comment>
<comment type="catalytic activity">
    <reaction evidence="1">
        <text>O-phospho-L-seryl-[protein] + H2O = L-seryl-[protein] + phosphate</text>
        <dbReference type="Rhea" id="RHEA:20629"/>
        <dbReference type="Rhea" id="RHEA-COMP:9863"/>
        <dbReference type="Rhea" id="RHEA-COMP:11604"/>
        <dbReference type="ChEBI" id="CHEBI:15377"/>
        <dbReference type="ChEBI" id="CHEBI:29999"/>
        <dbReference type="ChEBI" id="CHEBI:43474"/>
        <dbReference type="ChEBI" id="CHEBI:83421"/>
        <dbReference type="EC" id="3.1.3.16"/>
    </reaction>
</comment>
<keyword evidence="4" id="KW-1185">Reference proteome</keyword>
<protein>
    <recommendedName>
        <fullName evidence="1">Protein phosphatase</fullName>
        <ecNumber evidence="1">3.1.3.16</ecNumber>
    </recommendedName>
</protein>
<proteinExistence type="inferred from homology"/>
<evidence type="ECO:0000313" key="4">
    <source>
        <dbReference type="Proteomes" id="UP000284403"/>
    </source>
</evidence>
<reference evidence="3 4" key="1">
    <citation type="journal article" date="2018" name="BMC Genomics">
        <title>Genomic comparison of Trypanosoma conorhini and Trypanosoma rangeli to Trypanosoma cruzi strains of high and low virulence.</title>
        <authorList>
            <person name="Bradwell K.R."/>
            <person name="Koparde V.N."/>
            <person name="Matveyev A.V."/>
            <person name="Serrano M.G."/>
            <person name="Alves J.M."/>
            <person name="Parikh H."/>
            <person name="Huang B."/>
            <person name="Lee V."/>
            <person name="Espinosa-Alvarez O."/>
            <person name="Ortiz P.A."/>
            <person name="Costa-Martins A.G."/>
            <person name="Teixeira M.M."/>
            <person name="Buck G.A."/>
        </authorList>
    </citation>
    <scope>NUCLEOTIDE SEQUENCE [LARGE SCALE GENOMIC DNA]</scope>
    <source>
        <strain evidence="3 4">025E</strain>
    </source>
</reference>
<dbReference type="InterPro" id="IPR001932">
    <property type="entry name" value="PPM-type_phosphatase-like_dom"/>
</dbReference>
<dbReference type="Gene3D" id="3.60.40.10">
    <property type="entry name" value="PPM-type phosphatase domain"/>
    <property type="match status" value="1"/>
</dbReference>
<comment type="caution">
    <text evidence="3">The sequence shown here is derived from an EMBL/GenBank/DDBJ whole genome shotgun (WGS) entry which is preliminary data.</text>
</comment>
<dbReference type="GeneID" id="40321906"/>
<dbReference type="SUPFAM" id="SSF81606">
    <property type="entry name" value="PP2C-like"/>
    <property type="match status" value="1"/>
</dbReference>
<dbReference type="PROSITE" id="PS51746">
    <property type="entry name" value="PPM_2"/>
    <property type="match status" value="1"/>
</dbReference>
<dbReference type="GO" id="GO:0046872">
    <property type="term" value="F:metal ion binding"/>
    <property type="evidence" value="ECO:0007669"/>
    <property type="project" value="UniProtKB-UniRule"/>
</dbReference>
<keyword evidence="1" id="KW-0904">Protein phosphatase</keyword>
<dbReference type="InterPro" id="IPR036457">
    <property type="entry name" value="PPM-type-like_dom_sf"/>
</dbReference>
<dbReference type="GO" id="GO:0004722">
    <property type="term" value="F:protein serine/threonine phosphatase activity"/>
    <property type="evidence" value="ECO:0007669"/>
    <property type="project" value="UniProtKB-EC"/>
</dbReference>
<dbReference type="AlphaFoldDB" id="A0A3R7NAR5"/>
<keyword evidence="1" id="KW-0464">Manganese</keyword>
<dbReference type="PANTHER" id="PTHR12320">
    <property type="entry name" value="PROTEIN PHOSPHATASE 2C"/>
    <property type="match status" value="1"/>
</dbReference>
<comment type="similarity">
    <text evidence="1">Belongs to the PP2C family.</text>
</comment>
<evidence type="ECO:0000313" key="3">
    <source>
        <dbReference type="EMBL" id="RNF03361.1"/>
    </source>
</evidence>
<keyword evidence="1" id="KW-0479">Metal-binding</keyword>
<dbReference type="EMBL" id="MKKU01000726">
    <property type="protein sequence ID" value="RNF03361.1"/>
    <property type="molecule type" value="Genomic_DNA"/>
</dbReference>
<keyword evidence="1" id="KW-0460">Magnesium</keyword>
<comment type="cofactor">
    <cofactor evidence="1">
        <name>Mg(2+)</name>
        <dbReference type="ChEBI" id="CHEBI:18420"/>
    </cofactor>
</comment>
<keyword evidence="1" id="KW-0378">Hydrolase</keyword>
<sequence>MSRLLCGFGKPNLLSFYYRCVQFFPHPAKQDSGGEDAFLSLLGVQAVLDGVSWWRENTSVDAGLYSAALARAMYSYVEDELLGDNPPSSLAVLQRAYDMCKADEIEGTATALVATLQPPTEDEAALMGVRGGYGNCILDVCSVGDCTALIVRRGRIVFMTDEQTHDLDFPYQLGQGSSDVPSRGLKYRFPVECGDLLFLGSDGVFDNVFPHRAADLVWSVVNEVRLQHSPGMQVPLRTGGGRVELFEETMRALAKGSEDVVREARSCARDLHADTPYARKAVAGGAYYEGGKQDDMTLLVSVIGEMDADSGERTFRGAVMNPYPYRDWP</sequence>
<dbReference type="OrthoDB" id="60843at2759"/>
<accession>A0A3R7NAR5</accession>
<gene>
    <name evidence="3" type="ORF">Tco025E_08295</name>
</gene>
<organism evidence="3 4">
    <name type="scientific">Trypanosoma conorhini</name>
    <dbReference type="NCBI Taxonomy" id="83891"/>
    <lineage>
        <taxon>Eukaryota</taxon>
        <taxon>Discoba</taxon>
        <taxon>Euglenozoa</taxon>
        <taxon>Kinetoplastea</taxon>
        <taxon>Metakinetoplastina</taxon>
        <taxon>Trypanosomatida</taxon>
        <taxon>Trypanosomatidae</taxon>
        <taxon>Trypanosoma</taxon>
    </lineage>
</organism>